<organism evidence="2 3">
    <name type="scientific">Plasmodium yoelii yoelii</name>
    <dbReference type="NCBI Taxonomy" id="73239"/>
    <lineage>
        <taxon>Eukaryota</taxon>
        <taxon>Sar</taxon>
        <taxon>Alveolata</taxon>
        <taxon>Apicomplexa</taxon>
        <taxon>Aconoidasida</taxon>
        <taxon>Haemosporida</taxon>
        <taxon>Plasmodiidae</taxon>
        <taxon>Plasmodium</taxon>
        <taxon>Plasmodium (Vinckeia)</taxon>
    </lineage>
</organism>
<evidence type="ECO:0000313" key="3">
    <source>
        <dbReference type="Proteomes" id="UP000008553"/>
    </source>
</evidence>
<dbReference type="PaxDb" id="73239-Q7RII8"/>
<keyword evidence="3" id="KW-1185">Reference proteome</keyword>
<comment type="caution">
    <text evidence="2">The sequence shown here is derived from an EMBL/GenBank/DDBJ whole genome shotgun (WGS) entry which is preliminary data.</text>
</comment>
<gene>
    <name evidence="2" type="ORF">PY03635</name>
</gene>
<dbReference type="InParanoid" id="Q7RII8"/>
<keyword evidence="1" id="KW-0812">Transmembrane</keyword>
<protein>
    <submittedName>
        <fullName evidence="2">Uncharacterized protein</fullName>
    </submittedName>
</protein>
<dbReference type="EMBL" id="AABL01001065">
    <property type="protein sequence ID" value="EAA15384.1"/>
    <property type="molecule type" value="Genomic_DNA"/>
</dbReference>
<feature type="transmembrane region" description="Helical" evidence="1">
    <location>
        <begin position="6"/>
        <end position="23"/>
    </location>
</feature>
<dbReference type="Proteomes" id="UP000008553">
    <property type="component" value="Unassembled WGS sequence"/>
</dbReference>
<keyword evidence="1" id="KW-1133">Transmembrane helix</keyword>
<accession>Q7RII8</accession>
<evidence type="ECO:0000313" key="2">
    <source>
        <dbReference type="EMBL" id="EAA15384.1"/>
    </source>
</evidence>
<proteinExistence type="predicted"/>
<evidence type="ECO:0000256" key="1">
    <source>
        <dbReference type="SAM" id="Phobius"/>
    </source>
</evidence>
<reference evidence="2 3" key="1">
    <citation type="journal article" date="2002" name="Nature">
        <title>Genome sequence and comparative analysis of the model rodent malaria parasite Plasmodium yoelii yoelii.</title>
        <authorList>
            <person name="Carlton J.M."/>
            <person name="Angiuoli S.V."/>
            <person name="Suh B.B."/>
            <person name="Kooij T.W."/>
            <person name="Pertea M."/>
            <person name="Silva J.C."/>
            <person name="Ermolaeva M.D."/>
            <person name="Allen J.E."/>
            <person name="Selengut J.D."/>
            <person name="Koo H.L."/>
            <person name="Peterson J.D."/>
            <person name="Pop M."/>
            <person name="Kosack D.S."/>
            <person name="Shumway M.F."/>
            <person name="Bidwell S.L."/>
            <person name="Shallom S.J."/>
            <person name="van Aken S.E."/>
            <person name="Riedmuller S.B."/>
            <person name="Feldblyum T.V."/>
            <person name="Cho J.K."/>
            <person name="Quackenbush J."/>
            <person name="Sedegah M."/>
            <person name="Shoaibi A."/>
            <person name="Cummings L.M."/>
            <person name="Florens L."/>
            <person name="Yates J.R."/>
            <person name="Raine J.D."/>
            <person name="Sinden R.E."/>
            <person name="Harris M.A."/>
            <person name="Cunningham D.A."/>
            <person name="Preiser P.R."/>
            <person name="Bergman L.W."/>
            <person name="Vaidya A.B."/>
            <person name="van Lin L.H."/>
            <person name="Janse C.J."/>
            <person name="Waters A.P."/>
            <person name="Smith H.O."/>
            <person name="White O.R."/>
            <person name="Salzberg S.L."/>
            <person name="Venter J.C."/>
            <person name="Fraser C.M."/>
            <person name="Hoffman S.L."/>
            <person name="Gardner M.J."/>
            <person name="Carucci D.J."/>
        </authorList>
    </citation>
    <scope>NUCLEOTIDE SEQUENCE [LARGE SCALE GENOMIC DNA]</scope>
    <source>
        <strain evidence="2 3">17XNL</strain>
    </source>
</reference>
<sequence length="37" mass="4055">MDIDYYAIVSGLGFMVYGSNICIKGGKLCTMGYSFVH</sequence>
<dbReference type="AlphaFoldDB" id="Q7RII8"/>
<name>Q7RII8_PLAYO</name>
<keyword evidence="1" id="KW-0472">Membrane</keyword>